<keyword evidence="2" id="KW-1185">Reference proteome</keyword>
<comment type="caution">
    <text evidence="1">The sequence shown here is derived from an EMBL/GenBank/DDBJ whole genome shotgun (WGS) entry which is preliminary data.</text>
</comment>
<evidence type="ECO:0000313" key="1">
    <source>
        <dbReference type="EMBL" id="KAJ7194105.1"/>
    </source>
</evidence>
<dbReference type="Proteomes" id="UP001219525">
    <property type="component" value="Unassembled WGS sequence"/>
</dbReference>
<protein>
    <submittedName>
        <fullName evidence="1">Uncharacterized protein</fullName>
    </submittedName>
</protein>
<sequence length="184" mass="20359">MQDPLLAAHRWCTHSAARHKGLPPDVRFQPSFRSPNGRHPPCTWHRRLPHALLSRAYPLPTARFLVSRCTRACVRCLPSTPVAPAACFTLLAGRHPLPRFPLAVTCCLLPAGLGFNLCTPALNYPPMRLRVFAAHAPPLHQCPAALCLHYAGPTVCRMRNVCQRIRDDHAYAADMIASLILPSI</sequence>
<organism evidence="1 2">
    <name type="scientific">Mycena pura</name>
    <dbReference type="NCBI Taxonomy" id="153505"/>
    <lineage>
        <taxon>Eukaryota</taxon>
        <taxon>Fungi</taxon>
        <taxon>Dikarya</taxon>
        <taxon>Basidiomycota</taxon>
        <taxon>Agaricomycotina</taxon>
        <taxon>Agaricomycetes</taxon>
        <taxon>Agaricomycetidae</taxon>
        <taxon>Agaricales</taxon>
        <taxon>Marasmiineae</taxon>
        <taxon>Mycenaceae</taxon>
        <taxon>Mycena</taxon>
    </lineage>
</organism>
<reference evidence="1" key="1">
    <citation type="submission" date="2023-03" db="EMBL/GenBank/DDBJ databases">
        <title>Massive genome expansion in bonnet fungi (Mycena s.s.) driven by repeated elements and novel gene families across ecological guilds.</title>
        <authorList>
            <consortium name="Lawrence Berkeley National Laboratory"/>
            <person name="Harder C.B."/>
            <person name="Miyauchi S."/>
            <person name="Viragh M."/>
            <person name="Kuo A."/>
            <person name="Thoen E."/>
            <person name="Andreopoulos B."/>
            <person name="Lu D."/>
            <person name="Skrede I."/>
            <person name="Drula E."/>
            <person name="Henrissat B."/>
            <person name="Morin E."/>
            <person name="Kohler A."/>
            <person name="Barry K."/>
            <person name="LaButti K."/>
            <person name="Morin E."/>
            <person name="Salamov A."/>
            <person name="Lipzen A."/>
            <person name="Mereny Z."/>
            <person name="Hegedus B."/>
            <person name="Baldrian P."/>
            <person name="Stursova M."/>
            <person name="Weitz H."/>
            <person name="Taylor A."/>
            <person name="Grigoriev I.V."/>
            <person name="Nagy L.G."/>
            <person name="Martin F."/>
            <person name="Kauserud H."/>
        </authorList>
    </citation>
    <scope>NUCLEOTIDE SEQUENCE</scope>
    <source>
        <strain evidence="1">9144</strain>
    </source>
</reference>
<dbReference type="AlphaFoldDB" id="A0AAD6UT74"/>
<proteinExistence type="predicted"/>
<accession>A0AAD6UT74</accession>
<gene>
    <name evidence="1" type="ORF">GGX14DRAFT_576581</name>
</gene>
<dbReference type="EMBL" id="JARJCW010000101">
    <property type="protein sequence ID" value="KAJ7194105.1"/>
    <property type="molecule type" value="Genomic_DNA"/>
</dbReference>
<evidence type="ECO:0000313" key="2">
    <source>
        <dbReference type="Proteomes" id="UP001219525"/>
    </source>
</evidence>
<name>A0AAD6UT74_9AGAR</name>